<gene>
    <name evidence="2" type="ORF">H4Q32_000738</name>
</gene>
<dbReference type="EMBL" id="JACTAM010000022">
    <property type="protein sequence ID" value="KAI2650694.1"/>
    <property type="molecule type" value="Genomic_DNA"/>
</dbReference>
<name>A0ABQ8LJ48_LABRO</name>
<evidence type="ECO:0000313" key="3">
    <source>
        <dbReference type="Proteomes" id="UP000830375"/>
    </source>
</evidence>
<dbReference type="Proteomes" id="UP000830375">
    <property type="component" value="Unassembled WGS sequence"/>
</dbReference>
<comment type="caution">
    <text evidence="2">The sequence shown here is derived from an EMBL/GenBank/DDBJ whole genome shotgun (WGS) entry which is preliminary data.</text>
</comment>
<evidence type="ECO:0000259" key="1">
    <source>
        <dbReference type="SMART" id="SM00409"/>
    </source>
</evidence>
<protein>
    <submittedName>
        <fullName evidence="2">Titin</fullName>
    </submittedName>
</protein>
<dbReference type="InterPro" id="IPR013783">
    <property type="entry name" value="Ig-like_fold"/>
</dbReference>
<dbReference type="PANTHER" id="PTHR21063">
    <property type="entry name" value="LFA-3"/>
    <property type="match status" value="1"/>
</dbReference>
<accession>A0ABQ8LJ48</accession>
<evidence type="ECO:0000313" key="2">
    <source>
        <dbReference type="EMBL" id="KAI2650694.1"/>
    </source>
</evidence>
<dbReference type="PANTHER" id="PTHR21063:SF4">
    <property type="entry name" value="CD48 ANTIGEN-RELATED"/>
    <property type="match status" value="1"/>
</dbReference>
<reference evidence="2 3" key="1">
    <citation type="submission" date="2022-01" db="EMBL/GenBank/DDBJ databases">
        <title>A high-quality chromosome-level genome assembly of rohu carp, Labeo rohita.</title>
        <authorList>
            <person name="Arick M.A. II"/>
            <person name="Hsu C.-Y."/>
            <person name="Magbanua Z."/>
            <person name="Pechanova O."/>
            <person name="Grover C."/>
            <person name="Miller E."/>
            <person name="Thrash A."/>
            <person name="Ezzel L."/>
            <person name="Alam S."/>
            <person name="Benzie J."/>
            <person name="Hamilton M."/>
            <person name="Karsi A."/>
            <person name="Lawrence M.L."/>
            <person name="Peterson D.G."/>
        </authorList>
    </citation>
    <scope>NUCLEOTIDE SEQUENCE [LARGE SCALE GENOMIC DNA]</scope>
    <source>
        <strain evidence="3">BAU-BD-2019</strain>
        <tissue evidence="2">Blood</tissue>
    </source>
</reference>
<proteinExistence type="predicted"/>
<organism evidence="2 3">
    <name type="scientific">Labeo rohita</name>
    <name type="common">Indian major carp</name>
    <name type="synonym">Cyprinus rohita</name>
    <dbReference type="NCBI Taxonomy" id="84645"/>
    <lineage>
        <taxon>Eukaryota</taxon>
        <taxon>Metazoa</taxon>
        <taxon>Chordata</taxon>
        <taxon>Craniata</taxon>
        <taxon>Vertebrata</taxon>
        <taxon>Euteleostomi</taxon>
        <taxon>Actinopterygii</taxon>
        <taxon>Neopterygii</taxon>
        <taxon>Teleostei</taxon>
        <taxon>Ostariophysi</taxon>
        <taxon>Cypriniformes</taxon>
        <taxon>Cyprinidae</taxon>
        <taxon>Labeoninae</taxon>
        <taxon>Labeonini</taxon>
        <taxon>Labeo</taxon>
    </lineage>
</organism>
<keyword evidence="3" id="KW-1185">Reference proteome</keyword>
<dbReference type="InterPro" id="IPR048795">
    <property type="entry name" value="PWP3A_3B_4_C"/>
</dbReference>
<dbReference type="Gene3D" id="2.60.40.10">
    <property type="entry name" value="Immunoglobulins"/>
    <property type="match status" value="2"/>
</dbReference>
<dbReference type="InterPro" id="IPR036179">
    <property type="entry name" value="Ig-like_dom_sf"/>
</dbReference>
<dbReference type="SUPFAM" id="SSF48726">
    <property type="entry name" value="Immunoglobulin"/>
    <property type="match status" value="2"/>
</dbReference>
<dbReference type="InterPro" id="IPR013106">
    <property type="entry name" value="Ig_V-set"/>
</dbReference>
<feature type="domain" description="Immunoglobulin" evidence="1">
    <location>
        <begin position="216"/>
        <end position="329"/>
    </location>
</feature>
<sequence length="363" mass="40856">MDDMDCNQSAQQDIVFVCLRGALHRTPTQLSFTDGVQCICGFLFPEAIVYALVVLRNLSLQEAEQVFLSGPDYHYRGRAVFDILEALNLFLKQSEESFGASGVGTDYVSAFVMEGDSVFLNTGFKTNQHVEFVWYFYHTRIAQLIGHTSKICTDVQCKEGKEEFKDRLQLDNQTGSLTISNFRTTDSGDYKLVIITNNITSKIYRIAVNGVPAAQRDEKSVVEGESVILDPGVTKNPNNSVAWYFNDTLIAEITGDQSKICTDDQCSDKFQDRLKLDHQTGSLIITNTRTTDSGLYNLKISSSSSSRYRRHRRHSVDFTRMKSFSVFVTELGYSDSYSDSSRSRVQFLGDSDFHGLGCIFTRT</sequence>
<dbReference type="Pfam" id="PF07686">
    <property type="entry name" value="V-set"/>
    <property type="match status" value="2"/>
</dbReference>
<dbReference type="InterPro" id="IPR003599">
    <property type="entry name" value="Ig_sub"/>
</dbReference>
<dbReference type="Pfam" id="PF20886">
    <property type="entry name" value="PWP3A-B_C"/>
    <property type="match status" value="1"/>
</dbReference>
<dbReference type="SMART" id="SM00409">
    <property type="entry name" value="IG"/>
    <property type="match status" value="2"/>
</dbReference>
<feature type="domain" description="Immunoglobulin" evidence="1">
    <location>
        <begin position="107"/>
        <end position="209"/>
    </location>
</feature>